<comment type="similarity">
    <text evidence="1 5">Belongs to the flavin oxidoreductase frp family.</text>
</comment>
<dbReference type="PANTHER" id="PTHR43425:SF2">
    <property type="entry name" value="OXYGEN-INSENSITIVE NADPH NITROREDUCTASE"/>
    <property type="match status" value="1"/>
</dbReference>
<name>A0A447Z637_9STRE</name>
<gene>
    <name evidence="7" type="primary">frp</name>
    <name evidence="7" type="ORF">NCTC3166_01544</name>
</gene>
<organism evidence="7 8">
    <name type="scientific">Streptococcus viridans</name>
    <dbReference type="NCBI Taxonomy" id="78535"/>
    <lineage>
        <taxon>Bacteria</taxon>
        <taxon>Bacillati</taxon>
        <taxon>Bacillota</taxon>
        <taxon>Bacilli</taxon>
        <taxon>Lactobacillales</taxon>
        <taxon>Streptococcaceae</taxon>
        <taxon>Streptococcus</taxon>
    </lineage>
</organism>
<evidence type="ECO:0000313" key="8">
    <source>
        <dbReference type="Proteomes" id="UP000270025"/>
    </source>
</evidence>
<evidence type="ECO:0000259" key="6">
    <source>
        <dbReference type="Pfam" id="PF00881"/>
    </source>
</evidence>
<dbReference type="SUPFAM" id="SSF55469">
    <property type="entry name" value="FMN-dependent nitroreductase-like"/>
    <property type="match status" value="1"/>
</dbReference>
<dbReference type="Pfam" id="PF00881">
    <property type="entry name" value="Nitroreductase"/>
    <property type="match status" value="1"/>
</dbReference>
<keyword evidence="5" id="KW-0521">NADP</keyword>
<keyword evidence="2 5" id="KW-0285">Flavoprotein</keyword>
<dbReference type="CDD" id="cd02146">
    <property type="entry name" value="NfsA-like"/>
    <property type="match status" value="1"/>
</dbReference>
<dbReference type="AlphaFoldDB" id="A0A447Z637"/>
<proteinExistence type="inferred from homology"/>
<evidence type="ECO:0000256" key="3">
    <source>
        <dbReference type="ARBA" id="ARBA00022643"/>
    </source>
</evidence>
<evidence type="ECO:0000256" key="1">
    <source>
        <dbReference type="ARBA" id="ARBA00008366"/>
    </source>
</evidence>
<dbReference type="PANTHER" id="PTHR43425">
    <property type="entry name" value="OXYGEN-INSENSITIVE NADPH NITROREDUCTASE"/>
    <property type="match status" value="1"/>
</dbReference>
<accession>A0A447Z637</accession>
<dbReference type="PIRSF" id="PIRSF005426">
    <property type="entry name" value="Frp"/>
    <property type="match status" value="1"/>
</dbReference>
<dbReference type="Gene3D" id="3.40.109.10">
    <property type="entry name" value="NADH Oxidase"/>
    <property type="match status" value="1"/>
</dbReference>
<dbReference type="EC" id="1.6.99.-" evidence="7"/>
<evidence type="ECO:0000256" key="4">
    <source>
        <dbReference type="ARBA" id="ARBA00023002"/>
    </source>
</evidence>
<dbReference type="KEGG" id="svf:NCTC3166_01544"/>
<dbReference type="InterPro" id="IPR000415">
    <property type="entry name" value="Nitroreductase-like"/>
</dbReference>
<keyword evidence="8" id="KW-1185">Reference proteome</keyword>
<evidence type="ECO:0000256" key="5">
    <source>
        <dbReference type="PIRNR" id="PIRNR005426"/>
    </source>
</evidence>
<feature type="domain" description="Nitroreductase" evidence="6">
    <location>
        <begin position="9"/>
        <end position="161"/>
    </location>
</feature>
<dbReference type="RefSeq" id="WP_126404707.1">
    <property type="nucleotide sequence ID" value="NZ_LR134266.1"/>
</dbReference>
<dbReference type="GO" id="GO:0016491">
    <property type="term" value="F:oxidoreductase activity"/>
    <property type="evidence" value="ECO:0007669"/>
    <property type="project" value="UniProtKB-UniRule"/>
</dbReference>
<dbReference type="InterPro" id="IPR016446">
    <property type="entry name" value="Flavin_OxRdtase_Frp"/>
</dbReference>
<keyword evidence="3 5" id="KW-0288">FMN</keyword>
<dbReference type="InterPro" id="IPR029479">
    <property type="entry name" value="Nitroreductase"/>
</dbReference>
<evidence type="ECO:0000313" key="7">
    <source>
        <dbReference type="EMBL" id="VED67711.1"/>
    </source>
</evidence>
<protein>
    <submittedName>
        <fullName evidence="7">Nitroreductase, NADPH-flavin oxidoreductase</fullName>
        <ecNumber evidence="7">1.6.99.-</ecNumber>
    </submittedName>
</protein>
<sequence>MNPVIDLMKSHSSVRRFKEEDIKEEDLRAILTAGQMASSWKNFQSYSIILVRSQEKKEALYQFVPQEAIRQCSVFLLFVGDLNRAEKGVRMHTDQFHPEGPDNLLITSVDAALAGQNTLLAAESLGYGGVIIGLVRYEAAEVAKLFNLPDYTYPVFGMALGVPNQNHPVKPRLPLEAVVFEESYQEQIPEVIEAFDRVQTAYAGARATDTWSQRLAAQFGQEEPAATAELLKKHQLEK</sequence>
<evidence type="ECO:0000256" key="2">
    <source>
        <dbReference type="ARBA" id="ARBA00022630"/>
    </source>
</evidence>
<keyword evidence="4 5" id="KW-0560">Oxidoreductase</keyword>
<dbReference type="EMBL" id="LR134266">
    <property type="protein sequence ID" value="VED67711.1"/>
    <property type="molecule type" value="Genomic_DNA"/>
</dbReference>
<reference evidence="7 8" key="1">
    <citation type="submission" date="2018-12" db="EMBL/GenBank/DDBJ databases">
        <authorList>
            <consortium name="Pathogen Informatics"/>
        </authorList>
    </citation>
    <scope>NUCLEOTIDE SEQUENCE [LARGE SCALE GENOMIC DNA]</scope>
    <source>
        <strain evidence="7 8">NCTC3166</strain>
    </source>
</reference>
<dbReference type="Proteomes" id="UP000270025">
    <property type="component" value="Chromosome"/>
</dbReference>